<evidence type="ECO:0000256" key="2">
    <source>
        <dbReference type="ARBA" id="ARBA00022448"/>
    </source>
</evidence>
<feature type="transmembrane region" description="Helical" evidence="7">
    <location>
        <begin position="357"/>
        <end position="379"/>
    </location>
</feature>
<keyword evidence="10" id="KW-1185">Reference proteome</keyword>
<evidence type="ECO:0000313" key="9">
    <source>
        <dbReference type="EMBL" id="KAB7514720.1"/>
    </source>
</evidence>
<name>A0A5N5U7V3_9EURY</name>
<feature type="transmembrane region" description="Helical" evidence="7">
    <location>
        <begin position="56"/>
        <end position="75"/>
    </location>
</feature>
<feature type="transmembrane region" description="Helical" evidence="7">
    <location>
        <begin position="95"/>
        <end position="112"/>
    </location>
</feature>
<comment type="caution">
    <text evidence="9">The sequence shown here is derived from an EMBL/GenBank/DDBJ whole genome shotgun (WGS) entry which is preliminary data.</text>
</comment>
<dbReference type="InterPro" id="IPR000515">
    <property type="entry name" value="MetI-like"/>
</dbReference>
<proteinExistence type="inferred from homology"/>
<evidence type="ECO:0000313" key="10">
    <source>
        <dbReference type="Proteomes" id="UP000326865"/>
    </source>
</evidence>
<gene>
    <name evidence="9" type="ORF">DM867_06280</name>
</gene>
<accession>A0A5N5U7V3</accession>
<dbReference type="GO" id="GO:0005886">
    <property type="term" value="C:plasma membrane"/>
    <property type="evidence" value="ECO:0007669"/>
    <property type="project" value="UniProtKB-SubCell"/>
</dbReference>
<keyword evidence="4 7" id="KW-0812">Transmembrane</keyword>
<evidence type="ECO:0000259" key="8">
    <source>
        <dbReference type="PROSITE" id="PS50928"/>
    </source>
</evidence>
<dbReference type="PANTHER" id="PTHR43386">
    <property type="entry name" value="OLIGOPEPTIDE TRANSPORT SYSTEM PERMEASE PROTEIN APPC"/>
    <property type="match status" value="1"/>
</dbReference>
<dbReference type="Pfam" id="PF00528">
    <property type="entry name" value="BPD_transp_1"/>
    <property type="match status" value="1"/>
</dbReference>
<dbReference type="CDD" id="cd06261">
    <property type="entry name" value="TM_PBP2"/>
    <property type="match status" value="1"/>
</dbReference>
<keyword evidence="6 7" id="KW-0472">Membrane</keyword>
<feature type="transmembrane region" description="Helical" evidence="7">
    <location>
        <begin position="133"/>
        <end position="151"/>
    </location>
</feature>
<feature type="transmembrane region" description="Helical" evidence="7">
    <location>
        <begin position="267"/>
        <end position="283"/>
    </location>
</feature>
<dbReference type="EMBL" id="QKKZ01000002">
    <property type="protein sequence ID" value="KAB7514720.1"/>
    <property type="molecule type" value="Genomic_DNA"/>
</dbReference>
<dbReference type="AlphaFoldDB" id="A0A5N5U7V3"/>
<evidence type="ECO:0000256" key="5">
    <source>
        <dbReference type="ARBA" id="ARBA00022989"/>
    </source>
</evidence>
<feature type="domain" description="ABC transmembrane type-1" evidence="8">
    <location>
        <begin position="222"/>
        <end position="421"/>
    </location>
</feature>
<evidence type="ECO:0000256" key="4">
    <source>
        <dbReference type="ARBA" id="ARBA00022692"/>
    </source>
</evidence>
<dbReference type="GO" id="GO:0055085">
    <property type="term" value="P:transmembrane transport"/>
    <property type="evidence" value="ECO:0007669"/>
    <property type="project" value="InterPro"/>
</dbReference>
<evidence type="ECO:0000256" key="1">
    <source>
        <dbReference type="ARBA" id="ARBA00004651"/>
    </source>
</evidence>
<comment type="similarity">
    <text evidence="7">Belongs to the binding-protein-dependent transport system permease family.</text>
</comment>
<dbReference type="Proteomes" id="UP000326865">
    <property type="component" value="Unassembled WGS sequence"/>
</dbReference>
<evidence type="ECO:0000256" key="3">
    <source>
        <dbReference type="ARBA" id="ARBA00022475"/>
    </source>
</evidence>
<reference evidence="9 10" key="1">
    <citation type="submission" date="2019-10" db="EMBL/GenBank/DDBJ databases">
        <title>Unraveling microbial dark matter from salterns through culturing: the case of the genus Halosegnis.</title>
        <authorList>
            <person name="Duran-Viseras A."/>
            <person name="Andrei A.-S."/>
            <person name="Vera-Gargallo B."/>
            <person name="Ghai R."/>
            <person name="Sanchez-Porro C."/>
            <person name="Ventosa A."/>
        </authorList>
    </citation>
    <scope>NUCLEOTIDE SEQUENCE [LARGE SCALE GENOMIC DNA]</scope>
    <source>
        <strain evidence="9 10">F18-79</strain>
    </source>
</reference>
<evidence type="ECO:0000256" key="7">
    <source>
        <dbReference type="RuleBase" id="RU363032"/>
    </source>
</evidence>
<feature type="transmembrane region" description="Helical" evidence="7">
    <location>
        <begin position="399"/>
        <end position="420"/>
    </location>
</feature>
<organism evidence="9 10">
    <name type="scientific">Halosegnis rubeus</name>
    <dbReference type="NCBI Taxonomy" id="2212850"/>
    <lineage>
        <taxon>Archaea</taxon>
        <taxon>Methanobacteriati</taxon>
        <taxon>Methanobacteriota</taxon>
        <taxon>Stenosarchaea group</taxon>
        <taxon>Halobacteria</taxon>
        <taxon>Halobacteriales</taxon>
        <taxon>Natronomonadaceae</taxon>
        <taxon>Halosegnis</taxon>
    </lineage>
</organism>
<feature type="transmembrane region" description="Helical" evidence="7">
    <location>
        <begin position="289"/>
        <end position="308"/>
    </location>
</feature>
<dbReference type="InterPro" id="IPR035906">
    <property type="entry name" value="MetI-like_sf"/>
</dbReference>
<dbReference type="PANTHER" id="PTHR43386:SF1">
    <property type="entry name" value="D,D-DIPEPTIDE TRANSPORT SYSTEM PERMEASE PROTEIN DDPC-RELATED"/>
    <property type="match status" value="1"/>
</dbReference>
<keyword evidence="3" id="KW-1003">Cell membrane</keyword>
<dbReference type="SUPFAM" id="SSF161098">
    <property type="entry name" value="MetI-like"/>
    <property type="match status" value="1"/>
</dbReference>
<dbReference type="Gene3D" id="1.10.3720.10">
    <property type="entry name" value="MetI-like"/>
    <property type="match status" value="1"/>
</dbReference>
<dbReference type="InterPro" id="IPR050366">
    <property type="entry name" value="BP-dependent_transpt_permease"/>
</dbReference>
<comment type="subcellular location">
    <subcellularLocation>
        <location evidence="1 7">Cell membrane</location>
        <topology evidence="1 7">Multi-pass membrane protein</topology>
    </subcellularLocation>
</comment>
<evidence type="ECO:0000256" key="6">
    <source>
        <dbReference type="ARBA" id="ARBA00023136"/>
    </source>
</evidence>
<sequence>MGDTPLEATSEYNCRGFGVFIRACRYRTFVQMPSKRLDDAAFANIDWDEEAGGHSVHWPTVGLLAGLVGLAAAAVHKLRVGGTPFGFIGWEPPRIAWLLLLAGLLGLRYGLYPMVRDRDRTLPALKRLFSRPVGALSAGFVVLSLLFALVGPEFISWDYAKLAHAHQPPVFTRLRVEDVYAYNCVGELANGYCHGTWQYPLGTNRYGGSVVQRLFEGNIVAVKLAVSTAIVMGVVAMVVGTVAGYAGGLTDTVLMSYVDIQQTIPALVIYLVVATLFLGNIGGVEDGKLFSLALVFGLLDWGGIARVVRSDVLTRRSAGYIHAAKAVGATDRHVLRRHVVPNAMPTLVTALTRRIPLLVLIQIALAYLALNSATGGGSLGETLRSSFTDPSGALAWTDLWWLTAIPILFTVVFVLAYSLLGDELRDVLDPKGVSR</sequence>
<keyword evidence="5 7" id="KW-1133">Transmembrane helix</keyword>
<protein>
    <submittedName>
        <fullName evidence="9">ABC transporter permease subunit</fullName>
    </submittedName>
</protein>
<feature type="transmembrane region" description="Helical" evidence="7">
    <location>
        <begin position="224"/>
        <end position="246"/>
    </location>
</feature>
<keyword evidence="2 7" id="KW-0813">Transport</keyword>
<dbReference type="PROSITE" id="PS50928">
    <property type="entry name" value="ABC_TM1"/>
    <property type="match status" value="1"/>
</dbReference>